<dbReference type="RefSeq" id="WP_071503123.1">
    <property type="nucleotide sequence ID" value="NZ_MORL01000004.1"/>
</dbReference>
<protein>
    <recommendedName>
        <fullName evidence="4">Transporter</fullName>
    </recommendedName>
</protein>
<evidence type="ECO:0000313" key="3">
    <source>
        <dbReference type="Proteomes" id="UP000181790"/>
    </source>
</evidence>
<dbReference type="AlphaFoldDB" id="A0A1S2VKZ6"/>
<sequence>MKKLIITLVVACGLAGTAKAQMPQDAIYMPKKTVCAALMYGHSSWKEYWEHTLKRENYNIGTLTTQSVSLMAAAGITNRFNIIANLPYVKTDASAGNLMGQKGFQDVSAWLKYKVVDLKGFSVNALAGGSLPVSKYVPDFMPMSIGMQCRTASGRLLLNYTHPKTGLYVTTHGTLTWRSNISVDRDAYKSGDKVYNTREVNVPNTYDIAARLGILRKKWQTEVWGEHGACLSGDYIARNDMPFPTNNMQATTIGWYGKFQPKNIGLNARVGYVIDGVNAGQSTSYMLGFLYQFNW</sequence>
<name>A0A1S2VKZ6_9BACT</name>
<comment type="caution">
    <text evidence="2">The sequence shown here is derived from an EMBL/GenBank/DDBJ whole genome shotgun (WGS) entry which is preliminary data.</text>
</comment>
<accession>A0A1S2VKZ6</accession>
<dbReference type="OrthoDB" id="5562884at2"/>
<keyword evidence="3" id="KW-1185">Reference proteome</keyword>
<dbReference type="Proteomes" id="UP000181790">
    <property type="component" value="Unassembled WGS sequence"/>
</dbReference>
<organism evidence="2 3">
    <name type="scientific">Arsenicibacter rosenii</name>
    <dbReference type="NCBI Taxonomy" id="1750698"/>
    <lineage>
        <taxon>Bacteria</taxon>
        <taxon>Pseudomonadati</taxon>
        <taxon>Bacteroidota</taxon>
        <taxon>Cytophagia</taxon>
        <taxon>Cytophagales</taxon>
        <taxon>Spirosomataceae</taxon>
        <taxon>Arsenicibacter</taxon>
    </lineage>
</organism>
<proteinExistence type="predicted"/>
<feature type="chain" id="PRO_5010222543" description="Transporter" evidence="1">
    <location>
        <begin position="21"/>
        <end position="295"/>
    </location>
</feature>
<evidence type="ECO:0000256" key="1">
    <source>
        <dbReference type="SAM" id="SignalP"/>
    </source>
</evidence>
<reference evidence="2 3" key="1">
    <citation type="submission" date="2016-10" db="EMBL/GenBank/DDBJ databases">
        <title>Arsenicibacter rosenii gen. nov., sp. nov., an efficient arsenic-methylating bacterium isolated from an arsenic-contaminated paddy soil.</title>
        <authorList>
            <person name="Huang K."/>
        </authorList>
    </citation>
    <scope>NUCLEOTIDE SEQUENCE [LARGE SCALE GENOMIC DNA]</scope>
    <source>
        <strain evidence="2 3">SM-1</strain>
    </source>
</reference>
<feature type="signal peptide" evidence="1">
    <location>
        <begin position="1"/>
        <end position="20"/>
    </location>
</feature>
<keyword evidence="1" id="KW-0732">Signal</keyword>
<dbReference type="EMBL" id="MORL01000004">
    <property type="protein sequence ID" value="OIN59441.1"/>
    <property type="molecule type" value="Genomic_DNA"/>
</dbReference>
<evidence type="ECO:0000313" key="2">
    <source>
        <dbReference type="EMBL" id="OIN59441.1"/>
    </source>
</evidence>
<gene>
    <name evidence="2" type="ORF">BLX24_10750</name>
</gene>
<evidence type="ECO:0008006" key="4">
    <source>
        <dbReference type="Google" id="ProtNLM"/>
    </source>
</evidence>